<keyword evidence="3 7" id="KW-0805">Transcription regulation</keyword>
<gene>
    <name evidence="10" type="ORF">BSTOLATCC_MIC23583</name>
</gene>
<proteinExistence type="inferred from homology"/>
<dbReference type="GO" id="GO:0005634">
    <property type="term" value="C:nucleus"/>
    <property type="evidence" value="ECO:0007669"/>
    <property type="project" value="UniProtKB-SubCell"/>
</dbReference>
<accession>A0AAU9J220</accession>
<dbReference type="Pfam" id="PF02319">
    <property type="entry name" value="WHD_E2F_TDP"/>
    <property type="match status" value="1"/>
</dbReference>
<dbReference type="FunFam" id="1.10.10.10:FF:000360">
    <property type="entry name" value="Transcription factor Dp-1, a"/>
    <property type="match status" value="1"/>
</dbReference>
<feature type="domain" description="E2F/DP family winged-helix DNA-binding" evidence="9">
    <location>
        <begin position="53"/>
        <end position="139"/>
    </location>
</feature>
<dbReference type="Gene3D" id="1.10.10.10">
    <property type="entry name" value="Winged helix-like DNA-binding domain superfamily/Winged helix DNA-binding domain"/>
    <property type="match status" value="1"/>
</dbReference>
<comment type="subcellular location">
    <subcellularLocation>
        <location evidence="1 7">Nucleus</location>
    </subcellularLocation>
</comment>
<protein>
    <recommendedName>
        <fullName evidence="9">E2F/DP family winged-helix DNA-binding domain-containing protein</fullName>
    </recommendedName>
</protein>
<evidence type="ECO:0000256" key="8">
    <source>
        <dbReference type="SAM" id="MobiDB-lite"/>
    </source>
</evidence>
<dbReference type="PANTHER" id="PTHR12548:SF9">
    <property type="entry name" value="TRANSCRIPTION FACTOR DP"/>
    <property type="match status" value="1"/>
</dbReference>
<feature type="region of interest" description="Disordered" evidence="8">
    <location>
        <begin position="32"/>
        <end position="53"/>
    </location>
</feature>
<evidence type="ECO:0000256" key="6">
    <source>
        <dbReference type="ARBA" id="ARBA00023242"/>
    </source>
</evidence>
<dbReference type="AlphaFoldDB" id="A0AAU9J220"/>
<dbReference type="InterPro" id="IPR014889">
    <property type="entry name" value="Transc_factor_DP_C"/>
</dbReference>
<dbReference type="InterPro" id="IPR036388">
    <property type="entry name" value="WH-like_DNA-bd_sf"/>
</dbReference>
<feature type="compositionally biased region" description="Polar residues" evidence="8">
    <location>
        <begin position="36"/>
        <end position="48"/>
    </location>
</feature>
<evidence type="ECO:0000256" key="7">
    <source>
        <dbReference type="RuleBase" id="RU003796"/>
    </source>
</evidence>
<dbReference type="SUPFAM" id="SSF144074">
    <property type="entry name" value="E2F-DP heterodimerization region"/>
    <property type="match status" value="1"/>
</dbReference>
<dbReference type="GO" id="GO:0000977">
    <property type="term" value="F:RNA polymerase II transcription regulatory region sequence-specific DNA binding"/>
    <property type="evidence" value="ECO:0007669"/>
    <property type="project" value="TreeGrafter"/>
</dbReference>
<keyword evidence="5 7" id="KW-0804">Transcription</keyword>
<evidence type="ECO:0000313" key="11">
    <source>
        <dbReference type="Proteomes" id="UP001162131"/>
    </source>
</evidence>
<comment type="similarity">
    <text evidence="2 7">Belongs to the E2F/DP family.</text>
</comment>
<dbReference type="EMBL" id="CAJZBQ010000022">
    <property type="protein sequence ID" value="CAG9319375.1"/>
    <property type="molecule type" value="Genomic_DNA"/>
</dbReference>
<dbReference type="InterPro" id="IPR015648">
    <property type="entry name" value="Transcrpt_fac_DP"/>
</dbReference>
<evidence type="ECO:0000256" key="1">
    <source>
        <dbReference type="ARBA" id="ARBA00004123"/>
    </source>
</evidence>
<evidence type="ECO:0000256" key="4">
    <source>
        <dbReference type="ARBA" id="ARBA00023125"/>
    </source>
</evidence>
<evidence type="ECO:0000256" key="2">
    <source>
        <dbReference type="ARBA" id="ARBA00010940"/>
    </source>
</evidence>
<keyword evidence="4 7" id="KW-0238">DNA-binding</keyword>
<dbReference type="InterPro" id="IPR003316">
    <property type="entry name" value="E2F_WHTH_DNA-bd_dom"/>
</dbReference>
<dbReference type="PANTHER" id="PTHR12548">
    <property type="entry name" value="TRANSCRIPTION FACTOR DP"/>
    <property type="match status" value="1"/>
</dbReference>
<dbReference type="GO" id="GO:0051726">
    <property type="term" value="P:regulation of cell cycle"/>
    <property type="evidence" value="ECO:0007669"/>
    <property type="project" value="InterPro"/>
</dbReference>
<evidence type="ECO:0000259" key="9">
    <source>
        <dbReference type="SMART" id="SM01372"/>
    </source>
</evidence>
<keyword evidence="11" id="KW-1185">Reference proteome</keyword>
<dbReference type="SMART" id="SM01372">
    <property type="entry name" value="E2F_TDP"/>
    <property type="match status" value="1"/>
</dbReference>
<dbReference type="InterPro" id="IPR037241">
    <property type="entry name" value="E2F-DP_heterodim"/>
</dbReference>
<evidence type="ECO:0000256" key="5">
    <source>
        <dbReference type="ARBA" id="ARBA00023163"/>
    </source>
</evidence>
<comment type="caution">
    <text evidence="10">The sequence shown here is derived from an EMBL/GenBank/DDBJ whole genome shotgun (WGS) entry which is preliminary data.</text>
</comment>
<name>A0AAU9J220_9CILI</name>
<dbReference type="GO" id="GO:0005667">
    <property type="term" value="C:transcription regulator complex"/>
    <property type="evidence" value="ECO:0007669"/>
    <property type="project" value="InterPro"/>
</dbReference>
<dbReference type="Proteomes" id="UP001162131">
    <property type="component" value="Unassembled WGS sequence"/>
</dbReference>
<reference evidence="10" key="1">
    <citation type="submission" date="2021-09" db="EMBL/GenBank/DDBJ databases">
        <authorList>
            <consortium name="AG Swart"/>
            <person name="Singh M."/>
            <person name="Singh A."/>
            <person name="Seah K."/>
            <person name="Emmerich C."/>
        </authorList>
    </citation>
    <scope>NUCLEOTIDE SEQUENCE</scope>
    <source>
        <strain evidence="10">ATCC30299</strain>
    </source>
</reference>
<sequence length="251" mass="28181">MISTTSDIDLDLCLGSPHLFEESSLSTMWSEGQAPQIPTQPSTVSSPSAHFPRSRNGLKSISWKVKDIVERQGSTSYKSVADELLSELNIPTTATKDEKNIRRRVYDALNVLIAADVLCKNGRFVEIKHKNKENFSCDSESVIEKRKILQELVEKVGSMKGLINRNMKKSKPQAILKVPFVVLLTDSPIERDLKLEMKVSSRGIDANVKFDKPFEVLTSYEVITKLCLHNHYADLPTEVLRICKGTSEGKF</sequence>
<evidence type="ECO:0000256" key="3">
    <source>
        <dbReference type="ARBA" id="ARBA00023015"/>
    </source>
</evidence>
<dbReference type="GO" id="GO:0000981">
    <property type="term" value="F:DNA-binding transcription factor activity, RNA polymerase II-specific"/>
    <property type="evidence" value="ECO:0007669"/>
    <property type="project" value="TreeGrafter"/>
</dbReference>
<dbReference type="Pfam" id="PF08781">
    <property type="entry name" value="DP"/>
    <property type="match status" value="1"/>
</dbReference>
<organism evidence="10 11">
    <name type="scientific">Blepharisma stoltei</name>
    <dbReference type="NCBI Taxonomy" id="1481888"/>
    <lineage>
        <taxon>Eukaryota</taxon>
        <taxon>Sar</taxon>
        <taxon>Alveolata</taxon>
        <taxon>Ciliophora</taxon>
        <taxon>Postciliodesmatophora</taxon>
        <taxon>Heterotrichea</taxon>
        <taxon>Heterotrichida</taxon>
        <taxon>Blepharismidae</taxon>
        <taxon>Blepharisma</taxon>
    </lineage>
</organism>
<dbReference type="InterPro" id="IPR036390">
    <property type="entry name" value="WH_DNA-bd_sf"/>
</dbReference>
<dbReference type="SUPFAM" id="SSF46785">
    <property type="entry name" value="Winged helix' DNA-binding domain"/>
    <property type="match status" value="1"/>
</dbReference>
<keyword evidence="6 7" id="KW-0539">Nucleus</keyword>
<evidence type="ECO:0000313" key="10">
    <source>
        <dbReference type="EMBL" id="CAG9319375.1"/>
    </source>
</evidence>